<organism evidence="2 3">
    <name type="scientific">Pseudozyma flocculosa</name>
    <dbReference type="NCBI Taxonomy" id="84751"/>
    <lineage>
        <taxon>Eukaryota</taxon>
        <taxon>Fungi</taxon>
        <taxon>Dikarya</taxon>
        <taxon>Basidiomycota</taxon>
        <taxon>Ustilaginomycotina</taxon>
        <taxon>Ustilaginomycetes</taxon>
        <taxon>Ustilaginales</taxon>
        <taxon>Ustilaginaceae</taxon>
        <taxon>Pseudozyma</taxon>
    </lineage>
</organism>
<feature type="compositionally biased region" description="Basic and acidic residues" evidence="1">
    <location>
        <begin position="1"/>
        <end position="12"/>
    </location>
</feature>
<sequence>MMEDKRAKERESAVAAESVHAAAGRLPRSWRRGQGQAFLRDGGPRRGLELLRVGGGRGEASKLRTAARRASPPPHACRIFERGASQRSQPRLARIRSGAPDLTFSGPDSPARRRRRPVLRRIHQITFEQHSGPCVARLSLRLRHEGEWLRATSRFGLRKSRSSPPEGRGCYALAVVVGVGPCWTAGRQGTLAGQEASRAAGQQAAPPAQRRADERIASFATSRFPLATTTRRGRAAPLSNPDNLRGRPSRTLSRIVLHSSIPHRWLAGWLAGWLADWSAGRPTCIGSACYICPGAAPRWPARGTGLRERRRGGAVRTPSLLDLRASDGPAPYY</sequence>
<reference evidence="2 3" key="1">
    <citation type="submission" date="2018-03" db="EMBL/GenBank/DDBJ databases">
        <authorList>
            <person name="Guldener U."/>
        </authorList>
    </citation>
    <scope>NUCLEOTIDE SEQUENCE [LARGE SCALE GENOMIC DNA]</scope>
    <source>
        <strain evidence="2 3">DAOM196992</strain>
    </source>
</reference>
<dbReference type="Proteomes" id="UP000323386">
    <property type="component" value="Unassembled WGS sequence"/>
</dbReference>
<dbReference type="AlphaFoldDB" id="A0A5C3EW20"/>
<evidence type="ECO:0000313" key="2">
    <source>
        <dbReference type="EMBL" id="SPO35301.1"/>
    </source>
</evidence>
<evidence type="ECO:0000256" key="1">
    <source>
        <dbReference type="SAM" id="MobiDB-lite"/>
    </source>
</evidence>
<dbReference type="EMBL" id="OOIP01000001">
    <property type="protein sequence ID" value="SPO35301.1"/>
    <property type="molecule type" value="Genomic_DNA"/>
</dbReference>
<keyword evidence="3" id="KW-1185">Reference proteome</keyword>
<proteinExistence type="predicted"/>
<gene>
    <name evidence="2" type="ORF">PSFLO_00772</name>
</gene>
<feature type="compositionally biased region" description="Low complexity" evidence="1">
    <location>
        <begin position="13"/>
        <end position="23"/>
    </location>
</feature>
<protein>
    <submittedName>
        <fullName evidence="2">Uncharacterized protein</fullName>
    </submittedName>
</protein>
<feature type="region of interest" description="Disordered" evidence="1">
    <location>
        <begin position="83"/>
        <end position="115"/>
    </location>
</feature>
<evidence type="ECO:0000313" key="3">
    <source>
        <dbReference type="Proteomes" id="UP000323386"/>
    </source>
</evidence>
<name>A0A5C3EW20_9BASI</name>
<feature type="region of interest" description="Disordered" evidence="1">
    <location>
        <begin position="1"/>
        <end position="28"/>
    </location>
</feature>
<accession>A0A5C3EW20</accession>